<protein>
    <recommendedName>
        <fullName evidence="7">Serine acetyltransferase</fullName>
        <ecNumber evidence="7">2.3.1.30</ecNumber>
    </recommendedName>
</protein>
<dbReference type="InterPro" id="IPR053376">
    <property type="entry name" value="Serine_acetyltransferase"/>
</dbReference>
<reference evidence="9 10" key="1">
    <citation type="submission" date="2018-07" db="EMBL/GenBank/DDBJ databases">
        <title>Genomic Encyclopedia of Type Strains, Phase III (KMG-III): the genomes of soil and plant-associated and newly described type strains.</title>
        <authorList>
            <person name="Whitman W."/>
        </authorList>
    </citation>
    <scope>NUCLEOTIDE SEQUENCE [LARGE SCALE GENOMIC DNA]</scope>
    <source>
        <strain evidence="9 10">CECT 8488</strain>
    </source>
</reference>
<dbReference type="GO" id="GO:0006535">
    <property type="term" value="P:cysteine biosynthetic process from serine"/>
    <property type="evidence" value="ECO:0007669"/>
    <property type="project" value="InterPro"/>
</dbReference>
<sequence>MLNKIIREIDGMIKRDPAARSRIEIALCYPAFHAILMYRGTNWMWKRGWRLAPRFLSQTARFITGIEIHPGATIGEGFFIDHGMGVVIGETAEIGNNVTLYHDVTLGGVSPSEDSDQQRCTKRHPTLNDNVIVGSGAQILGPITVGACARVGANAVVIKDVPERATVVGIPARVIARAKSADGEFAPYGTPLGELPDPVARAMDGLMEHVSTLNARIKDLESRLDEATKTSGSLPYKPAIDKAEGKKQKQA</sequence>
<dbReference type="InterPro" id="IPR042122">
    <property type="entry name" value="Ser_AcTrfase_N_sf"/>
</dbReference>
<keyword evidence="10" id="KW-1185">Reference proteome</keyword>
<dbReference type="PANTHER" id="PTHR42811">
    <property type="entry name" value="SERINE ACETYLTRANSFERASE"/>
    <property type="match status" value="1"/>
</dbReference>
<evidence type="ECO:0000313" key="10">
    <source>
        <dbReference type="Proteomes" id="UP000256845"/>
    </source>
</evidence>
<dbReference type="EMBL" id="QRDW01000001">
    <property type="protein sequence ID" value="RED53645.1"/>
    <property type="molecule type" value="Genomic_DNA"/>
</dbReference>
<dbReference type="Gene3D" id="1.10.3130.10">
    <property type="entry name" value="serine acetyltransferase, domain 1"/>
    <property type="match status" value="1"/>
</dbReference>
<evidence type="ECO:0000256" key="6">
    <source>
        <dbReference type="ARBA" id="ARBA00049486"/>
    </source>
</evidence>
<keyword evidence="2" id="KW-0028">Amino-acid biosynthesis</keyword>
<dbReference type="SUPFAM" id="SSF51161">
    <property type="entry name" value="Trimeric LpxA-like enzymes"/>
    <property type="match status" value="1"/>
</dbReference>
<evidence type="ECO:0000256" key="5">
    <source>
        <dbReference type="ARBA" id="ARBA00023315"/>
    </source>
</evidence>
<name>A0A3D9HW52_9PROT</name>
<evidence type="ECO:0000256" key="7">
    <source>
        <dbReference type="PIRNR" id="PIRNR000441"/>
    </source>
</evidence>
<dbReference type="EC" id="2.3.1.30" evidence="7"/>
<dbReference type="CDD" id="cd03354">
    <property type="entry name" value="LbH_SAT"/>
    <property type="match status" value="1"/>
</dbReference>
<comment type="similarity">
    <text evidence="1 7">Belongs to the transferase hexapeptide repeat family.</text>
</comment>
<dbReference type="PIRSF" id="PIRSF000441">
    <property type="entry name" value="CysE"/>
    <property type="match status" value="1"/>
</dbReference>
<evidence type="ECO:0000256" key="3">
    <source>
        <dbReference type="ARBA" id="ARBA00022679"/>
    </source>
</evidence>
<accession>A0A3D9HW52</accession>
<dbReference type="AlphaFoldDB" id="A0A3D9HW52"/>
<dbReference type="InterPro" id="IPR045304">
    <property type="entry name" value="LbH_SAT"/>
</dbReference>
<keyword evidence="3 7" id="KW-0808">Transferase</keyword>
<gene>
    <name evidence="9" type="ORF">DFP90_101437</name>
</gene>
<dbReference type="NCBIfam" id="TIGR01172">
    <property type="entry name" value="cysE"/>
    <property type="match status" value="1"/>
</dbReference>
<evidence type="ECO:0000256" key="2">
    <source>
        <dbReference type="ARBA" id="ARBA00022605"/>
    </source>
</evidence>
<comment type="catalytic activity">
    <reaction evidence="6 7">
        <text>L-serine + acetyl-CoA = O-acetyl-L-serine + CoA</text>
        <dbReference type="Rhea" id="RHEA:24560"/>
        <dbReference type="ChEBI" id="CHEBI:33384"/>
        <dbReference type="ChEBI" id="CHEBI:57287"/>
        <dbReference type="ChEBI" id="CHEBI:57288"/>
        <dbReference type="ChEBI" id="CHEBI:58340"/>
        <dbReference type="EC" id="2.3.1.30"/>
    </reaction>
</comment>
<dbReference type="PROSITE" id="PS00101">
    <property type="entry name" value="HEXAPEP_TRANSFERASES"/>
    <property type="match status" value="1"/>
</dbReference>
<organism evidence="9 10">
    <name type="scientific">Aestuariispira insulae</name>
    <dbReference type="NCBI Taxonomy" id="1461337"/>
    <lineage>
        <taxon>Bacteria</taxon>
        <taxon>Pseudomonadati</taxon>
        <taxon>Pseudomonadota</taxon>
        <taxon>Alphaproteobacteria</taxon>
        <taxon>Rhodospirillales</taxon>
        <taxon>Kiloniellaceae</taxon>
        <taxon>Aestuariispira</taxon>
    </lineage>
</organism>
<feature type="region of interest" description="Disordered" evidence="8">
    <location>
        <begin position="224"/>
        <end position="251"/>
    </location>
</feature>
<comment type="caution">
    <text evidence="9">The sequence shown here is derived from an EMBL/GenBank/DDBJ whole genome shotgun (WGS) entry which is preliminary data.</text>
</comment>
<dbReference type="FunFam" id="2.160.10.10:FF:000007">
    <property type="entry name" value="Serine acetyltransferase"/>
    <property type="match status" value="1"/>
</dbReference>
<dbReference type="GO" id="GO:0009001">
    <property type="term" value="F:serine O-acetyltransferase activity"/>
    <property type="evidence" value="ECO:0007669"/>
    <property type="project" value="UniProtKB-EC"/>
</dbReference>
<dbReference type="InterPro" id="IPR011004">
    <property type="entry name" value="Trimer_LpxA-like_sf"/>
</dbReference>
<evidence type="ECO:0000256" key="4">
    <source>
        <dbReference type="ARBA" id="ARBA00022737"/>
    </source>
</evidence>
<evidence type="ECO:0000256" key="8">
    <source>
        <dbReference type="SAM" id="MobiDB-lite"/>
    </source>
</evidence>
<proteinExistence type="inferred from homology"/>
<dbReference type="InterPro" id="IPR018357">
    <property type="entry name" value="Hexapep_transf_CS"/>
</dbReference>
<evidence type="ECO:0000256" key="1">
    <source>
        <dbReference type="ARBA" id="ARBA00007274"/>
    </source>
</evidence>
<feature type="compositionally biased region" description="Basic and acidic residues" evidence="8">
    <location>
        <begin position="239"/>
        <end position="251"/>
    </location>
</feature>
<keyword evidence="4" id="KW-0677">Repeat</keyword>
<dbReference type="InterPro" id="IPR005881">
    <property type="entry name" value="Ser_O-AcTrfase"/>
</dbReference>
<dbReference type="RefSeq" id="WP_181905144.1">
    <property type="nucleotide sequence ID" value="NZ_QRDW01000001.1"/>
</dbReference>
<dbReference type="Proteomes" id="UP000256845">
    <property type="component" value="Unassembled WGS sequence"/>
</dbReference>
<dbReference type="NCBIfam" id="NF041874">
    <property type="entry name" value="EPS_EpsC"/>
    <property type="match status" value="1"/>
</dbReference>
<keyword evidence="5 7" id="KW-0012">Acyltransferase</keyword>
<evidence type="ECO:0000313" key="9">
    <source>
        <dbReference type="EMBL" id="RED53645.1"/>
    </source>
</evidence>
<dbReference type="Gene3D" id="2.160.10.10">
    <property type="entry name" value="Hexapeptide repeat proteins"/>
    <property type="match status" value="1"/>
</dbReference>
<dbReference type="GO" id="GO:0005737">
    <property type="term" value="C:cytoplasm"/>
    <property type="evidence" value="ECO:0007669"/>
    <property type="project" value="InterPro"/>
</dbReference>